<dbReference type="Pfam" id="PF04145">
    <property type="entry name" value="Ctr"/>
    <property type="match status" value="1"/>
</dbReference>
<comment type="subcellular location">
    <subcellularLocation>
        <location evidence="4">Membrane</location>
        <topology evidence="4">Multi-pass membrane protein</topology>
    </subcellularLocation>
</comment>
<dbReference type="PANTHER" id="PTHR12483:SF79">
    <property type="entry name" value="COPPER TRANSPORT PROTEIN"/>
    <property type="match status" value="1"/>
</dbReference>
<proteinExistence type="inferred from homology"/>
<evidence type="ECO:0000313" key="6">
    <source>
        <dbReference type="Proteomes" id="UP000002668"/>
    </source>
</evidence>
<feature type="transmembrane region" description="Helical" evidence="4">
    <location>
        <begin position="119"/>
        <end position="139"/>
    </location>
</feature>
<dbReference type="RefSeq" id="XP_003839621.1">
    <property type="nucleotide sequence ID" value="XM_003839573.1"/>
</dbReference>
<dbReference type="GO" id="GO:0016020">
    <property type="term" value="C:membrane"/>
    <property type="evidence" value="ECO:0007669"/>
    <property type="project" value="UniProtKB-SubCell"/>
</dbReference>
<dbReference type="Proteomes" id="UP000002668">
    <property type="component" value="Genome"/>
</dbReference>
<keyword evidence="6" id="KW-1185">Reference proteome</keyword>
<keyword evidence="4" id="KW-0187">Copper transport</keyword>
<protein>
    <recommendedName>
        <fullName evidence="4">Copper transport protein</fullName>
    </recommendedName>
</protein>
<dbReference type="FunCoup" id="E4ZXP7">
    <property type="interactions" value="22"/>
</dbReference>
<keyword evidence="4" id="KW-0813">Transport</keyword>
<dbReference type="EMBL" id="FP929128">
    <property type="protein sequence ID" value="CBX96142.1"/>
    <property type="molecule type" value="Genomic_DNA"/>
</dbReference>
<evidence type="ECO:0000256" key="2">
    <source>
        <dbReference type="ARBA" id="ARBA00022989"/>
    </source>
</evidence>
<keyword evidence="2 4" id="KW-1133">Transmembrane helix</keyword>
<accession>E4ZXP7</accession>
<dbReference type="InParanoid" id="E4ZXP7"/>
<dbReference type="PANTHER" id="PTHR12483">
    <property type="entry name" value="SOLUTE CARRIER FAMILY 31 COPPER TRANSPORTERS"/>
    <property type="match status" value="1"/>
</dbReference>
<dbReference type="HOGENOM" id="CLU_079690_0_1_1"/>
<sequence>MSHHGSSSANSTATGTCQMEMLWNWRIVDSCFISSSWHIRNNAMFAASCVGTVLLVVCLEFLRRVGHEYDAHLLRQFQRQLRSQQAALAAATPANCCDGPSSTLGTQFATFRATGLQQLVRGIIHAITLGVAYLVMLLVMYYNGYIFISVLLGAVLGKFLCDWMVVRIPYGEAGGEKDERRTSVEASGPTGCCA</sequence>
<comment type="similarity">
    <text evidence="4">Belongs to the copper transporter (Ctr) (TC 1.A.56) family. SLC31A subfamily.</text>
</comment>
<evidence type="ECO:0000256" key="1">
    <source>
        <dbReference type="ARBA" id="ARBA00022692"/>
    </source>
</evidence>
<feature type="transmembrane region" description="Helical" evidence="4">
    <location>
        <begin position="43"/>
        <end position="62"/>
    </location>
</feature>
<name>E4ZXP7_LEPMJ</name>
<keyword evidence="3 4" id="KW-0472">Membrane</keyword>
<dbReference type="AlphaFoldDB" id="E4ZXP7"/>
<evidence type="ECO:0000313" key="5">
    <source>
        <dbReference type="EMBL" id="CBX96142.1"/>
    </source>
</evidence>
<reference evidence="6" key="1">
    <citation type="journal article" date="2011" name="Nat. Commun.">
        <title>Effector diversification within compartments of the Leptosphaeria maculans genome affected by Repeat-Induced Point mutations.</title>
        <authorList>
            <person name="Rouxel T."/>
            <person name="Grandaubert J."/>
            <person name="Hane J.K."/>
            <person name="Hoede C."/>
            <person name="van de Wouw A.P."/>
            <person name="Couloux A."/>
            <person name="Dominguez V."/>
            <person name="Anthouard V."/>
            <person name="Bally P."/>
            <person name="Bourras S."/>
            <person name="Cozijnsen A.J."/>
            <person name="Ciuffetti L.M."/>
            <person name="Degrave A."/>
            <person name="Dilmaghani A."/>
            <person name="Duret L."/>
            <person name="Fudal I."/>
            <person name="Goodwin S.B."/>
            <person name="Gout L."/>
            <person name="Glaser N."/>
            <person name="Linglin J."/>
            <person name="Kema G.H.J."/>
            <person name="Lapalu N."/>
            <person name="Lawrence C.B."/>
            <person name="May K."/>
            <person name="Meyer M."/>
            <person name="Ollivier B."/>
            <person name="Poulain J."/>
            <person name="Schoch C.L."/>
            <person name="Simon A."/>
            <person name="Spatafora J.W."/>
            <person name="Stachowiak A."/>
            <person name="Turgeon B.G."/>
            <person name="Tyler B.M."/>
            <person name="Vincent D."/>
            <person name="Weissenbach J."/>
            <person name="Amselem J."/>
            <person name="Quesneville H."/>
            <person name="Oliver R.P."/>
            <person name="Wincker P."/>
            <person name="Balesdent M.-H."/>
            <person name="Howlett B.J."/>
        </authorList>
    </citation>
    <scope>NUCLEOTIDE SEQUENCE [LARGE SCALE GENOMIC DNA]</scope>
    <source>
        <strain evidence="6">JN3 / isolate v23.1.3 / race Av1-4-5-6-7-8</strain>
    </source>
</reference>
<dbReference type="OrthoDB" id="161814at2759"/>
<keyword evidence="4" id="KW-0186">Copper</keyword>
<dbReference type="STRING" id="985895.E4ZXP7"/>
<dbReference type="VEuPathDB" id="FungiDB:LEMA_P110610.1"/>
<evidence type="ECO:0000256" key="4">
    <source>
        <dbReference type="RuleBase" id="RU367022"/>
    </source>
</evidence>
<dbReference type="InterPro" id="IPR007274">
    <property type="entry name" value="Cop_transporter"/>
</dbReference>
<dbReference type="eggNOG" id="KOG3386">
    <property type="taxonomic scope" value="Eukaryota"/>
</dbReference>
<feature type="transmembrane region" description="Helical" evidence="4">
    <location>
        <begin position="145"/>
        <end position="166"/>
    </location>
</feature>
<evidence type="ECO:0000256" key="3">
    <source>
        <dbReference type="ARBA" id="ARBA00023136"/>
    </source>
</evidence>
<dbReference type="GeneID" id="13289688"/>
<organism evidence="6">
    <name type="scientific">Leptosphaeria maculans (strain JN3 / isolate v23.1.3 / race Av1-4-5-6-7-8)</name>
    <name type="common">Blackleg fungus</name>
    <name type="synonym">Phoma lingam</name>
    <dbReference type="NCBI Taxonomy" id="985895"/>
    <lineage>
        <taxon>Eukaryota</taxon>
        <taxon>Fungi</taxon>
        <taxon>Dikarya</taxon>
        <taxon>Ascomycota</taxon>
        <taxon>Pezizomycotina</taxon>
        <taxon>Dothideomycetes</taxon>
        <taxon>Pleosporomycetidae</taxon>
        <taxon>Pleosporales</taxon>
        <taxon>Pleosporineae</taxon>
        <taxon>Leptosphaeriaceae</taxon>
        <taxon>Plenodomus</taxon>
        <taxon>Plenodomus lingam/Leptosphaeria maculans species complex</taxon>
    </lineage>
</organism>
<keyword evidence="1 4" id="KW-0812">Transmembrane</keyword>
<dbReference type="GO" id="GO:0005375">
    <property type="term" value="F:copper ion transmembrane transporter activity"/>
    <property type="evidence" value="ECO:0007669"/>
    <property type="project" value="UniProtKB-UniRule"/>
</dbReference>
<keyword evidence="4" id="KW-0406">Ion transport</keyword>
<dbReference type="OMA" id="QFAVSCI"/>
<gene>
    <name evidence="5" type="ORF">LEMA_P110610.1</name>
</gene>